<sequence>MLTKYRSELGLDSALKSMQDSQTSYLESLKNLPKKADIYEQEKVKRGVDVMQKNLLSLDDRLASMELAIDDSEKDIRNRMIKGGGLVTESQTQRLVASEKQPLIDEYRKLLNERNRLADKLGVADSSAKDAAGMQYEDSTLPLTVAEKTLGFQKDQYSVLGDLLKQVFGASEKDVANIVEASKYGKEQEKKDAQDVINRAIQLANLANSTPAGTVHDIAGTKVVGAKSGSGSDGGGSSSDIEAYALELLNNPNFTASNVPQNIRAQVLQKRDQIIAEANAQQQADAAAAQALKSGQPRITAQDFGAGVKDVFTQQIPNLAKSGYNTGKSFLKGLFGIGN</sequence>
<protein>
    <submittedName>
        <fullName evidence="1">Uncharacterized protein</fullName>
    </submittedName>
</protein>
<name>A0A2H0UNQ5_9BACT</name>
<dbReference type="EMBL" id="PFBD01000004">
    <property type="protein sequence ID" value="PIR87395.1"/>
    <property type="molecule type" value="Genomic_DNA"/>
</dbReference>
<proteinExistence type="predicted"/>
<dbReference type="AlphaFoldDB" id="A0A2H0UNQ5"/>
<evidence type="ECO:0000313" key="2">
    <source>
        <dbReference type="Proteomes" id="UP000229526"/>
    </source>
</evidence>
<organism evidence="1 2">
    <name type="scientific">Candidatus Harrisonbacteria bacterium CG10_big_fil_rev_8_21_14_0_10_49_15</name>
    <dbReference type="NCBI Taxonomy" id="1974587"/>
    <lineage>
        <taxon>Bacteria</taxon>
        <taxon>Candidatus Harrisoniibacteriota</taxon>
    </lineage>
</organism>
<gene>
    <name evidence="1" type="ORF">COU11_00655</name>
</gene>
<accession>A0A2H0UNQ5</accession>
<comment type="caution">
    <text evidence="1">The sequence shown here is derived from an EMBL/GenBank/DDBJ whole genome shotgun (WGS) entry which is preliminary data.</text>
</comment>
<reference evidence="2" key="1">
    <citation type="submission" date="2017-09" db="EMBL/GenBank/DDBJ databases">
        <title>Depth-based differentiation of microbial function through sediment-hosted aquifers and enrichment of novel symbionts in the deep terrestrial subsurface.</title>
        <authorList>
            <person name="Probst A.J."/>
            <person name="Ladd B."/>
            <person name="Jarett J.K."/>
            <person name="Geller-Mcgrath D.E."/>
            <person name="Sieber C.M.K."/>
            <person name="Emerson J.B."/>
            <person name="Anantharaman K."/>
            <person name="Thomas B.C."/>
            <person name="Malmstrom R."/>
            <person name="Stieglmeier M."/>
            <person name="Klingl A."/>
            <person name="Woyke T."/>
            <person name="Ryan C.M."/>
            <person name="Banfield J.F."/>
        </authorList>
    </citation>
    <scope>NUCLEOTIDE SEQUENCE [LARGE SCALE GENOMIC DNA]</scope>
</reference>
<evidence type="ECO:0000313" key="1">
    <source>
        <dbReference type="EMBL" id="PIR87395.1"/>
    </source>
</evidence>
<dbReference type="Proteomes" id="UP000229526">
    <property type="component" value="Unassembled WGS sequence"/>
</dbReference>